<keyword evidence="1" id="KW-1133">Transmembrane helix</keyword>
<keyword evidence="1" id="KW-0812">Transmembrane</keyword>
<organism evidence="2 3">
    <name type="scientific">Vibrio olivae</name>
    <dbReference type="NCBI Taxonomy" id="1243002"/>
    <lineage>
        <taxon>Bacteria</taxon>
        <taxon>Pseudomonadati</taxon>
        <taxon>Pseudomonadota</taxon>
        <taxon>Gammaproteobacteria</taxon>
        <taxon>Vibrionales</taxon>
        <taxon>Vibrionaceae</taxon>
        <taxon>Vibrio</taxon>
    </lineage>
</organism>
<dbReference type="EMBL" id="JBHMEP010000009">
    <property type="protein sequence ID" value="MFB9137159.1"/>
    <property type="molecule type" value="Genomic_DNA"/>
</dbReference>
<evidence type="ECO:0000313" key="3">
    <source>
        <dbReference type="Proteomes" id="UP001589645"/>
    </source>
</evidence>
<dbReference type="RefSeq" id="WP_390196239.1">
    <property type="nucleotide sequence ID" value="NZ_JBHMEP010000009.1"/>
</dbReference>
<keyword evidence="1" id="KW-0472">Membrane</keyword>
<gene>
    <name evidence="2" type="ORF">ACFFUV_19520</name>
</gene>
<reference evidence="2 3" key="1">
    <citation type="submission" date="2024-09" db="EMBL/GenBank/DDBJ databases">
        <authorList>
            <person name="Sun Q."/>
            <person name="Mori K."/>
        </authorList>
    </citation>
    <scope>NUCLEOTIDE SEQUENCE [LARGE SCALE GENOMIC DNA]</scope>
    <source>
        <strain evidence="2 3">CECT 8064</strain>
    </source>
</reference>
<accession>A0ABV5HSS5</accession>
<protein>
    <submittedName>
        <fullName evidence="2">MSHA biogenesis protein MshP</fullName>
    </submittedName>
</protein>
<proteinExistence type="predicted"/>
<sequence>MSPSLRKQKGNLYIVVIFVLVVIGFLASGLARIQWSDNDAQTRSVLGAQAWLIAHSANEWALTQLYPLRENDQPFDLAAHCQNLAPAPDTLETASCREVEVTCSASASEVPDALKFYRVEARVQCGSGINLVERRQQVWVREVE</sequence>
<keyword evidence="3" id="KW-1185">Reference proteome</keyword>
<comment type="caution">
    <text evidence="2">The sequence shown here is derived from an EMBL/GenBank/DDBJ whole genome shotgun (WGS) entry which is preliminary data.</text>
</comment>
<evidence type="ECO:0000313" key="2">
    <source>
        <dbReference type="EMBL" id="MFB9137159.1"/>
    </source>
</evidence>
<feature type="transmembrane region" description="Helical" evidence="1">
    <location>
        <begin position="12"/>
        <end position="35"/>
    </location>
</feature>
<name>A0ABV5HSS5_9VIBR</name>
<evidence type="ECO:0000256" key="1">
    <source>
        <dbReference type="SAM" id="Phobius"/>
    </source>
</evidence>
<dbReference type="Proteomes" id="UP001589645">
    <property type="component" value="Unassembled WGS sequence"/>
</dbReference>